<name>A0A0R3DC96_9BRAD</name>
<dbReference type="AlphaFoldDB" id="A0A0R3DC96"/>
<keyword evidence="2" id="KW-1185">Reference proteome</keyword>
<reference evidence="1 2" key="1">
    <citation type="submission" date="2015-09" db="EMBL/GenBank/DDBJ databases">
        <title>Draft Genome Sequence of Bradyrhizobium manausense Strain BR 3351T, a Novel Symbiotic Nitrogen-Fixing Alphaproteobacterium Isolated from Brazilian Amazon Rain Forest.</title>
        <authorList>
            <person name="De Araujo J.L."/>
            <person name="Zilli J.E."/>
        </authorList>
    </citation>
    <scope>NUCLEOTIDE SEQUENCE [LARGE SCALE GENOMIC DNA]</scope>
    <source>
        <strain evidence="1 2">BR3351</strain>
    </source>
</reference>
<evidence type="ECO:0000313" key="2">
    <source>
        <dbReference type="Proteomes" id="UP000051936"/>
    </source>
</evidence>
<proteinExistence type="predicted"/>
<gene>
    <name evidence="1" type="ORF">AOQ71_23855</name>
</gene>
<comment type="caution">
    <text evidence="1">The sequence shown here is derived from an EMBL/GenBank/DDBJ whole genome shotgun (WGS) entry which is preliminary data.</text>
</comment>
<accession>A0A0R3DC96</accession>
<sequence>MIEKWEMFYVCLTIFYGRMQLVCQLYHPWGQVNAHGARAAICRLRRKSTGPARDIQQICVRLQTYGVEKRLGG</sequence>
<evidence type="ECO:0000313" key="1">
    <source>
        <dbReference type="EMBL" id="KRQ07377.1"/>
    </source>
</evidence>
<organism evidence="1 2">
    <name type="scientific">Bradyrhizobium manausense</name>
    <dbReference type="NCBI Taxonomy" id="989370"/>
    <lineage>
        <taxon>Bacteria</taxon>
        <taxon>Pseudomonadati</taxon>
        <taxon>Pseudomonadota</taxon>
        <taxon>Alphaproteobacteria</taxon>
        <taxon>Hyphomicrobiales</taxon>
        <taxon>Nitrobacteraceae</taxon>
        <taxon>Bradyrhizobium</taxon>
    </lineage>
</organism>
<dbReference type="EMBL" id="LJYG01000098">
    <property type="protein sequence ID" value="KRQ07377.1"/>
    <property type="molecule type" value="Genomic_DNA"/>
</dbReference>
<protein>
    <submittedName>
        <fullName evidence="1">Uncharacterized protein</fullName>
    </submittedName>
</protein>
<dbReference type="Proteomes" id="UP000051936">
    <property type="component" value="Unassembled WGS sequence"/>
</dbReference>